<evidence type="ECO:0000313" key="2">
    <source>
        <dbReference type="Proteomes" id="UP000179266"/>
    </source>
</evidence>
<sequence length="178" mass="20398">MVIPKHPDPVKLFIGILSNQQSLFPEIESLLSKLRGTIDYKSETIPFDCTEYYAPEMGSGILRYFISFSQLIDPGELANIKLQTNNLELKFAESGKRKANFDPGYLDFHKVVLASGKFGGPKIYLSDGIYADMTLRFLDGKFLPFDWGFPDFRSGSYNEIFMKIRNLYKQNLRKNQIS</sequence>
<gene>
    <name evidence="1" type="ORF">A2161_03085</name>
</gene>
<protein>
    <recommendedName>
        <fullName evidence="3">GTP-binding protein</fullName>
    </recommendedName>
</protein>
<dbReference type="EMBL" id="MGDD01000130">
    <property type="protein sequence ID" value="OGL46390.1"/>
    <property type="molecule type" value="Genomic_DNA"/>
</dbReference>
<evidence type="ECO:0008006" key="3">
    <source>
        <dbReference type="Google" id="ProtNLM"/>
    </source>
</evidence>
<dbReference type="Pfam" id="PF14385">
    <property type="entry name" value="DUF4416"/>
    <property type="match status" value="1"/>
</dbReference>
<proteinExistence type="predicted"/>
<dbReference type="AlphaFoldDB" id="A0A1F7RY86"/>
<dbReference type="Proteomes" id="UP000179266">
    <property type="component" value="Unassembled WGS sequence"/>
</dbReference>
<reference evidence="1 2" key="1">
    <citation type="journal article" date="2016" name="Nat. Commun.">
        <title>Thousands of microbial genomes shed light on interconnected biogeochemical processes in an aquifer system.</title>
        <authorList>
            <person name="Anantharaman K."/>
            <person name="Brown C.T."/>
            <person name="Hug L.A."/>
            <person name="Sharon I."/>
            <person name="Castelle C.J."/>
            <person name="Probst A.J."/>
            <person name="Thomas B.C."/>
            <person name="Singh A."/>
            <person name="Wilkins M.J."/>
            <person name="Karaoz U."/>
            <person name="Brodie E.L."/>
            <person name="Williams K.H."/>
            <person name="Hubbard S.S."/>
            <person name="Banfield J.F."/>
        </authorList>
    </citation>
    <scope>NUCLEOTIDE SEQUENCE [LARGE SCALE GENOMIC DNA]</scope>
</reference>
<dbReference type="InterPro" id="IPR025529">
    <property type="entry name" value="DUF4416"/>
</dbReference>
<name>A0A1F7RY86_9BACT</name>
<evidence type="ECO:0000313" key="1">
    <source>
        <dbReference type="EMBL" id="OGL46390.1"/>
    </source>
</evidence>
<organism evidence="1 2">
    <name type="scientific">Candidatus Schekmanbacteria bacterium RBG_13_48_7</name>
    <dbReference type="NCBI Taxonomy" id="1817878"/>
    <lineage>
        <taxon>Bacteria</taxon>
        <taxon>Candidatus Schekmaniibacteriota</taxon>
    </lineage>
</organism>
<comment type="caution">
    <text evidence="1">The sequence shown here is derived from an EMBL/GenBank/DDBJ whole genome shotgun (WGS) entry which is preliminary data.</text>
</comment>
<accession>A0A1F7RY86</accession>